<keyword evidence="3" id="KW-0813">Transport</keyword>
<evidence type="ECO:0000256" key="6">
    <source>
        <dbReference type="ARBA" id="ARBA00022840"/>
    </source>
</evidence>
<protein>
    <submittedName>
        <fullName evidence="12">ATP-binding cassette domain-containing protein</fullName>
    </submittedName>
</protein>
<keyword evidence="7" id="KW-1278">Translocase</keyword>
<reference evidence="12" key="1">
    <citation type="submission" date="2020-08" db="EMBL/GenBank/DDBJ databases">
        <title>Genome public.</title>
        <authorList>
            <person name="Liu C."/>
            <person name="Sun Q."/>
        </authorList>
    </citation>
    <scope>NUCLEOTIDE SEQUENCE</scope>
    <source>
        <strain evidence="12">BX21</strain>
    </source>
</reference>
<feature type="transmembrane region" description="Helical" evidence="10">
    <location>
        <begin position="739"/>
        <end position="759"/>
    </location>
</feature>
<dbReference type="InterPro" id="IPR003439">
    <property type="entry name" value="ABC_transporter-like_ATP-bd"/>
</dbReference>
<keyword evidence="9" id="KW-0175">Coiled coil</keyword>
<dbReference type="SUPFAM" id="SSF52540">
    <property type="entry name" value="P-loop containing nucleoside triphosphate hydrolases"/>
    <property type="match status" value="2"/>
</dbReference>
<evidence type="ECO:0000259" key="11">
    <source>
        <dbReference type="PROSITE" id="PS50893"/>
    </source>
</evidence>
<evidence type="ECO:0000256" key="10">
    <source>
        <dbReference type="SAM" id="Phobius"/>
    </source>
</evidence>
<dbReference type="InterPro" id="IPR009825">
    <property type="entry name" value="ECF_substrate-spec-like"/>
</dbReference>
<feature type="domain" description="ABC transporter" evidence="11">
    <location>
        <begin position="4"/>
        <end position="242"/>
    </location>
</feature>
<dbReference type="GO" id="GO:0042626">
    <property type="term" value="F:ATPase-coupled transmembrane transporter activity"/>
    <property type="evidence" value="ECO:0007669"/>
    <property type="project" value="TreeGrafter"/>
</dbReference>
<dbReference type="CDD" id="cd03225">
    <property type="entry name" value="ABC_cobalt_CbiO_domain1"/>
    <property type="match status" value="2"/>
</dbReference>
<keyword evidence="5" id="KW-0547">Nucleotide-binding</keyword>
<evidence type="ECO:0000256" key="5">
    <source>
        <dbReference type="ARBA" id="ARBA00022741"/>
    </source>
</evidence>
<dbReference type="PROSITE" id="PS50893">
    <property type="entry name" value="ABC_TRANSPORTER_2"/>
    <property type="match status" value="2"/>
</dbReference>
<evidence type="ECO:0000313" key="12">
    <source>
        <dbReference type="EMBL" id="MBC8589501.1"/>
    </source>
</evidence>
<comment type="similarity">
    <text evidence="2">Belongs to the ABC transporter superfamily.</text>
</comment>
<feature type="transmembrane region" description="Helical" evidence="10">
    <location>
        <begin position="868"/>
        <end position="891"/>
    </location>
</feature>
<dbReference type="InterPro" id="IPR015856">
    <property type="entry name" value="ABC_transpr_CbiO/EcfA_su"/>
</dbReference>
<dbReference type="Pfam" id="PF00005">
    <property type="entry name" value="ABC_tran"/>
    <property type="match status" value="2"/>
</dbReference>
<feature type="transmembrane region" description="Helical" evidence="10">
    <location>
        <begin position="832"/>
        <end position="856"/>
    </location>
</feature>
<feature type="transmembrane region" description="Helical" evidence="10">
    <location>
        <begin position="801"/>
        <end position="820"/>
    </location>
</feature>
<feature type="transmembrane region" description="Helical" evidence="10">
    <location>
        <begin position="592"/>
        <end position="612"/>
    </location>
</feature>
<comment type="subcellular location">
    <subcellularLocation>
        <location evidence="1">Cell membrane</location>
        <topology evidence="1">Peripheral membrane protein</topology>
    </subcellularLocation>
</comment>
<feature type="transmembrane region" description="Helical" evidence="10">
    <location>
        <begin position="683"/>
        <end position="704"/>
    </location>
</feature>
<keyword evidence="13" id="KW-1185">Reference proteome</keyword>
<evidence type="ECO:0000256" key="2">
    <source>
        <dbReference type="ARBA" id="ARBA00005417"/>
    </source>
</evidence>
<dbReference type="InterPro" id="IPR017871">
    <property type="entry name" value="ABC_transporter-like_CS"/>
</dbReference>
<feature type="transmembrane region" description="Helical" evidence="10">
    <location>
        <begin position="710"/>
        <end position="727"/>
    </location>
</feature>
<dbReference type="Proteomes" id="UP000601171">
    <property type="component" value="Unassembled WGS sequence"/>
</dbReference>
<feature type="domain" description="ABC transporter" evidence="11">
    <location>
        <begin position="300"/>
        <end position="535"/>
    </location>
</feature>
<keyword evidence="4" id="KW-1003">Cell membrane</keyword>
<dbReference type="SMART" id="SM00382">
    <property type="entry name" value="AAA"/>
    <property type="match status" value="2"/>
</dbReference>
<dbReference type="AlphaFoldDB" id="A0A926ILF4"/>
<evidence type="ECO:0000256" key="8">
    <source>
        <dbReference type="ARBA" id="ARBA00023136"/>
    </source>
</evidence>
<name>A0A926ILF4_9FIRM</name>
<evidence type="ECO:0000256" key="4">
    <source>
        <dbReference type="ARBA" id="ARBA00022475"/>
    </source>
</evidence>
<dbReference type="PANTHER" id="PTHR43553">
    <property type="entry name" value="HEAVY METAL TRANSPORTER"/>
    <property type="match status" value="1"/>
</dbReference>
<feature type="coiled-coil region" evidence="9">
    <location>
        <begin position="395"/>
        <end position="422"/>
    </location>
</feature>
<keyword evidence="6 12" id="KW-0067">ATP-binding</keyword>
<evidence type="ECO:0000313" key="13">
    <source>
        <dbReference type="Proteomes" id="UP000601171"/>
    </source>
</evidence>
<accession>A0A926ILF4</accession>
<keyword evidence="10" id="KW-0812">Transmembrane</keyword>
<comment type="caution">
    <text evidence="12">The sequence shown here is derived from an EMBL/GenBank/DDBJ whole genome shotgun (WGS) entry which is preliminary data.</text>
</comment>
<dbReference type="RefSeq" id="WP_262430968.1">
    <property type="nucleotide sequence ID" value="NZ_JACRTG010000034.1"/>
</dbReference>
<dbReference type="NCBIfam" id="NF010167">
    <property type="entry name" value="PRK13648.1"/>
    <property type="match status" value="2"/>
</dbReference>
<dbReference type="Gene3D" id="1.10.1760.20">
    <property type="match status" value="1"/>
</dbReference>
<dbReference type="Pfam" id="PF07155">
    <property type="entry name" value="ECF-ribofla_trS"/>
    <property type="match status" value="1"/>
</dbReference>
<organism evidence="12 13">
    <name type="scientific">Paratissierella segnis</name>
    <dbReference type="NCBI Taxonomy" id="2763679"/>
    <lineage>
        <taxon>Bacteria</taxon>
        <taxon>Bacillati</taxon>
        <taxon>Bacillota</taxon>
        <taxon>Tissierellia</taxon>
        <taxon>Tissierellales</taxon>
        <taxon>Tissierellaceae</taxon>
        <taxon>Paratissierella</taxon>
    </lineage>
</organism>
<dbReference type="PROSITE" id="PS00211">
    <property type="entry name" value="ABC_TRANSPORTER_1"/>
    <property type="match status" value="1"/>
</dbReference>
<dbReference type="GO" id="GO:0016887">
    <property type="term" value="F:ATP hydrolysis activity"/>
    <property type="evidence" value="ECO:0007669"/>
    <property type="project" value="InterPro"/>
</dbReference>
<keyword evidence="10" id="KW-1133">Transmembrane helix</keyword>
<evidence type="ECO:0000256" key="3">
    <source>
        <dbReference type="ARBA" id="ARBA00022448"/>
    </source>
</evidence>
<dbReference type="InterPro" id="IPR027417">
    <property type="entry name" value="P-loop_NTPase"/>
</dbReference>
<gene>
    <name evidence="12" type="ORF">H8707_14900</name>
</gene>
<proteinExistence type="inferred from homology"/>
<dbReference type="EMBL" id="JACRTG010000034">
    <property type="protein sequence ID" value="MBC8589501.1"/>
    <property type="molecule type" value="Genomic_DNA"/>
</dbReference>
<evidence type="ECO:0000256" key="1">
    <source>
        <dbReference type="ARBA" id="ARBA00004202"/>
    </source>
</evidence>
<dbReference type="Gene3D" id="3.40.50.300">
    <property type="entry name" value="P-loop containing nucleotide triphosphate hydrolases"/>
    <property type="match status" value="2"/>
</dbReference>
<evidence type="ECO:0000256" key="9">
    <source>
        <dbReference type="SAM" id="Coils"/>
    </source>
</evidence>
<dbReference type="GO" id="GO:0043190">
    <property type="term" value="C:ATP-binding cassette (ABC) transporter complex"/>
    <property type="evidence" value="ECO:0007669"/>
    <property type="project" value="TreeGrafter"/>
</dbReference>
<evidence type="ECO:0000256" key="7">
    <source>
        <dbReference type="ARBA" id="ARBA00022967"/>
    </source>
</evidence>
<dbReference type="InterPro" id="IPR050095">
    <property type="entry name" value="ECF_ABC_transporter_ATP-bd"/>
</dbReference>
<keyword evidence="8 10" id="KW-0472">Membrane</keyword>
<dbReference type="InterPro" id="IPR003593">
    <property type="entry name" value="AAA+_ATPase"/>
</dbReference>
<sequence>MESYRIENLIFSYPQTDKRAIDDISLTIEQGQFVTLCGSSGCGKTTLFRQLKTVLSPHGDRDGVILFEGAPLTSLDQRTQSAKIGFVMQSLDNQIVTDKVWHELAFGLESLGFDTPAIRLRVSEMASFFGIQNWFYKDVSELSGGQKQILNIASIMAMQPSVLILDEPTSQLDPIAAADFLSVVGKINRELGITVIMTEHRLEEVFPLSDRILVMDNGQLICDGTPEDVGRELKEMQHSMFLAMPVPMRIYAGVKNNLTWPVTVREGRKWLDTFAEDHPLGKVPVADDYLEYRQDTKPIIEFDEVYFRYEKEAPDVIKGLSMKIYPGEFYAILGGNGTGKTTTLSLISGINKPYRGTVKINGKGLSKISNQQLFNNMLGVLPQNSQSIFVKKTVKEDLLEMLSEQKKSKEEKENRVNQMVKLCNLDNLLSMHPYDLSGGEQQRAALAKVLLLEPKILILDEPTKGMDAEFKREFSKILYGLLQKGVTIIMVSHDIEFCAKYAHRCAMFFDGNIVSWDTPQKFFSNNSFYTTTANRMARHKLPTAVTAEDVIIACGGDIESFQVKPPDDVDIVDSLWEDSVEKTEDRKRKIPLWRKIGATLALLAFIGTIFFATRNMGNILEFVTKGDFNTVITGDINDNWNYTFIILALTIELIVFGFMIYPKQAAIENEQVSIDKRHLSKRTLAAMLMILVAIPLTIYIGIYYLDDRKYYFISMLIILETMLPFVMIFEGRKPQARELIIIAVLCAIAVAGRAAFFMLPQFKPVVAVVIISGVAFGGETGFLVGAVTGFVSNMFMGQGPWTPWQMFAFGIIGFVTGVLFRKGLLRRNTASLCIFGGLATFFIYGGIMNPATVLMFQENPTAEMFYLTYIQGIPFDLIHAAATVIFLYFTAKPMLEKLDRIKVKYGLIEN</sequence>
<dbReference type="GO" id="GO:0005524">
    <property type="term" value="F:ATP binding"/>
    <property type="evidence" value="ECO:0007669"/>
    <property type="project" value="UniProtKB-KW"/>
</dbReference>
<feature type="transmembrane region" description="Helical" evidence="10">
    <location>
        <begin position="642"/>
        <end position="662"/>
    </location>
</feature>
<dbReference type="PANTHER" id="PTHR43553:SF27">
    <property type="entry name" value="ENERGY-COUPLING FACTOR TRANSPORTER ATP-BINDING PROTEIN ECFA2"/>
    <property type="match status" value="1"/>
</dbReference>